<evidence type="ECO:0000313" key="2">
    <source>
        <dbReference type="Proteomes" id="UP000010729"/>
    </source>
</evidence>
<accession>N1V0K3</accession>
<comment type="caution">
    <text evidence="1">The sequence shown here is derived from an EMBL/GenBank/DDBJ whole genome shotgun (WGS) entry which is preliminary data.</text>
</comment>
<dbReference type="RefSeq" id="WP_005270164.1">
    <property type="nucleotide sequence ID" value="NZ_ANPE02000169.1"/>
</dbReference>
<evidence type="ECO:0000313" key="1">
    <source>
        <dbReference type="EMBL" id="EMY33574.1"/>
    </source>
</evidence>
<reference evidence="1 2" key="1">
    <citation type="journal article" date="2013" name="Genome Announc.">
        <title>Draft Genome Sequence of Arthrobacter crystallopoietes Strain BAB-32, Revealing Genes for Bioremediation.</title>
        <authorList>
            <person name="Joshi M.N."/>
            <person name="Pandit A.S."/>
            <person name="Sharma A."/>
            <person name="Pandya R.V."/>
            <person name="Desai S.M."/>
            <person name="Saxena A.K."/>
            <person name="Bagatharia S.B."/>
        </authorList>
    </citation>
    <scope>NUCLEOTIDE SEQUENCE [LARGE SCALE GENOMIC DNA]</scope>
    <source>
        <strain evidence="1 2">BAB-32</strain>
    </source>
</reference>
<dbReference type="OrthoDB" id="4138529at2"/>
<proteinExistence type="predicted"/>
<dbReference type="AlphaFoldDB" id="N1V0K3"/>
<dbReference type="Proteomes" id="UP000010729">
    <property type="component" value="Unassembled WGS sequence"/>
</dbReference>
<organism evidence="1 2">
    <name type="scientific">Arthrobacter crystallopoietes BAB-32</name>
    <dbReference type="NCBI Taxonomy" id="1246476"/>
    <lineage>
        <taxon>Bacteria</taxon>
        <taxon>Bacillati</taxon>
        <taxon>Actinomycetota</taxon>
        <taxon>Actinomycetes</taxon>
        <taxon>Micrococcales</taxon>
        <taxon>Micrococcaceae</taxon>
        <taxon>Crystallibacter</taxon>
    </lineage>
</organism>
<dbReference type="EMBL" id="ANPE02000169">
    <property type="protein sequence ID" value="EMY33574.1"/>
    <property type="molecule type" value="Genomic_DNA"/>
</dbReference>
<protein>
    <submittedName>
        <fullName evidence="1">Uncharacterized protein</fullName>
    </submittedName>
</protein>
<gene>
    <name evidence="1" type="ORF">D477_014271</name>
</gene>
<sequence>MNPLQSSSSEMRYSHRCWKVHWSHVQAAYATLQADYASADIDHNKLRFDADIFFLLAGHLSEWTAGDREAGCALERTTQLGNAERDELKLVMDFANTTKHHSRDDNDKDEVYVDVVRISPQGSSAEIVHKYPDGSVAAIRDALEVATNFMAVWDRLLAADTYWSLGRRRRH</sequence>
<name>N1V0K3_9MICC</name>
<keyword evidence="2" id="KW-1185">Reference proteome</keyword>